<dbReference type="InterPro" id="IPR011045">
    <property type="entry name" value="N2O_reductase_N"/>
</dbReference>
<evidence type="ECO:0000256" key="1">
    <source>
        <dbReference type="SAM" id="MobiDB-lite"/>
    </source>
</evidence>
<dbReference type="AlphaFoldDB" id="A0A6J4HAG3"/>
<name>A0A6J4HAG3_9CHLR</name>
<accession>A0A6J4HAG3</accession>
<evidence type="ECO:0000313" key="2">
    <source>
        <dbReference type="EMBL" id="CAA9218931.1"/>
    </source>
</evidence>
<organism evidence="2">
    <name type="scientific">uncultured Chloroflexia bacterium</name>
    <dbReference type="NCBI Taxonomy" id="1672391"/>
    <lineage>
        <taxon>Bacteria</taxon>
        <taxon>Bacillati</taxon>
        <taxon>Chloroflexota</taxon>
        <taxon>Chloroflexia</taxon>
        <taxon>environmental samples</taxon>
    </lineage>
</organism>
<protein>
    <submittedName>
        <fullName evidence="2">Uncharacterized protein</fullName>
    </submittedName>
</protein>
<sequence length="166" mass="17378">MLHLTGNAMLGVLLAGCGSSDTRGTTATSASQAGETTSGTTGARGVVFNTASQDVTLFDPASNEVTGSRPTDAVVRWLSNEQNYWDGESIWTYDFPDNEVRAIAIDPQTFEVTKQVPVDGAGPGHSFVLTPDSARGFVNSAGSDFLAVVDPTAGEMVERVEMGAFP</sequence>
<dbReference type="SUPFAM" id="SSF50974">
    <property type="entry name" value="Nitrous oxide reductase, N-terminal domain"/>
    <property type="match status" value="1"/>
</dbReference>
<dbReference type="InterPro" id="IPR015943">
    <property type="entry name" value="WD40/YVTN_repeat-like_dom_sf"/>
</dbReference>
<dbReference type="Gene3D" id="2.130.10.10">
    <property type="entry name" value="YVTN repeat-like/Quinoprotein amine dehydrogenase"/>
    <property type="match status" value="1"/>
</dbReference>
<feature type="compositionally biased region" description="Polar residues" evidence="1">
    <location>
        <begin position="21"/>
        <end position="41"/>
    </location>
</feature>
<dbReference type="EMBL" id="CADCTR010000116">
    <property type="protein sequence ID" value="CAA9218931.1"/>
    <property type="molecule type" value="Genomic_DNA"/>
</dbReference>
<proteinExistence type="predicted"/>
<reference evidence="2" key="1">
    <citation type="submission" date="2020-02" db="EMBL/GenBank/DDBJ databases">
        <authorList>
            <person name="Meier V. D."/>
        </authorList>
    </citation>
    <scope>NUCLEOTIDE SEQUENCE</scope>
    <source>
        <strain evidence="2">AVDCRST_MAG93</strain>
    </source>
</reference>
<feature type="region of interest" description="Disordered" evidence="1">
    <location>
        <begin position="21"/>
        <end position="45"/>
    </location>
</feature>
<gene>
    <name evidence="2" type="ORF">AVDCRST_MAG93-362</name>
</gene>